<reference evidence="2 3" key="1">
    <citation type="submission" date="2020-01" db="EMBL/GenBank/DDBJ databases">
        <title>Insect and environment-associated Actinomycetes.</title>
        <authorList>
            <person name="Currrie C."/>
            <person name="Chevrette M."/>
            <person name="Carlson C."/>
            <person name="Stubbendieck R."/>
            <person name="Wendt-Pienkowski E."/>
        </authorList>
    </citation>
    <scope>NUCLEOTIDE SEQUENCE [LARGE SCALE GENOMIC DNA]</scope>
    <source>
        <strain evidence="2 3">SID7754</strain>
    </source>
</reference>
<protein>
    <submittedName>
        <fullName evidence="2">Uncharacterized protein</fullName>
    </submittedName>
</protein>
<feature type="region of interest" description="Disordered" evidence="1">
    <location>
        <begin position="33"/>
        <end position="54"/>
    </location>
</feature>
<organism evidence="2 3">
    <name type="scientific">Streptomyces bauhiniae</name>
    <dbReference type="NCBI Taxonomy" id="2340725"/>
    <lineage>
        <taxon>Bacteria</taxon>
        <taxon>Bacillati</taxon>
        <taxon>Actinomycetota</taxon>
        <taxon>Actinomycetes</taxon>
        <taxon>Kitasatosporales</taxon>
        <taxon>Streptomycetaceae</taxon>
        <taxon>Streptomyces</taxon>
    </lineage>
</organism>
<evidence type="ECO:0000313" key="2">
    <source>
        <dbReference type="EMBL" id="NEB90307.1"/>
    </source>
</evidence>
<dbReference type="EMBL" id="JAAGMR010000011">
    <property type="protein sequence ID" value="NEB90307.1"/>
    <property type="molecule type" value="Genomic_DNA"/>
</dbReference>
<proteinExistence type="predicted"/>
<name>A0A7K3QK90_9ACTN</name>
<accession>A0A7K3QK90</accession>
<dbReference type="Proteomes" id="UP000470520">
    <property type="component" value="Unassembled WGS sequence"/>
</dbReference>
<dbReference type="RefSeq" id="WP_164186067.1">
    <property type="nucleotide sequence ID" value="NZ_JAAGMR010000011.1"/>
</dbReference>
<comment type="caution">
    <text evidence="2">The sequence shown here is derived from an EMBL/GenBank/DDBJ whole genome shotgun (WGS) entry which is preliminary data.</text>
</comment>
<evidence type="ECO:0000256" key="1">
    <source>
        <dbReference type="SAM" id="MobiDB-lite"/>
    </source>
</evidence>
<gene>
    <name evidence="2" type="ORF">G3I21_00840</name>
</gene>
<dbReference type="AlphaFoldDB" id="A0A7K3QK90"/>
<evidence type="ECO:0000313" key="3">
    <source>
        <dbReference type="Proteomes" id="UP000470520"/>
    </source>
</evidence>
<sequence length="99" mass="12179">MTYDVANRRRKDFLGSTEGGRLLGRFPRRHPRLRPLRRRGRPGRHRRLPRRRRARRHTIRARFTWFGITPGHAHWEQAFSLDKGRTWLTNWHMDFTRRA</sequence>